<comment type="similarity">
    <text evidence="1 7">Belongs to the dwarfin/SMAD family.</text>
</comment>
<dbReference type="InterPro" id="IPR003619">
    <property type="entry name" value="MAD_homology1_Dwarfin-type"/>
</dbReference>
<evidence type="ECO:0000256" key="5">
    <source>
        <dbReference type="ARBA" id="ARBA00023163"/>
    </source>
</evidence>
<feature type="compositionally biased region" description="Low complexity" evidence="8">
    <location>
        <begin position="120"/>
        <end position="131"/>
    </location>
</feature>
<dbReference type="GO" id="GO:0005737">
    <property type="term" value="C:cytoplasm"/>
    <property type="evidence" value="ECO:0007669"/>
    <property type="project" value="UniProtKB-SubCell"/>
</dbReference>
<sequence length="502" mass="55459">MSVSQCGSEYVRSEHRPVHRILVLTPRVSGDVAAWWVLLRGAGCSPTAPCQDRVPRCIIRGLIPAPAVGARGGESLPGLRCRQPLPHSLRPQVFGYRLPAQLAWGQLWERLDQQSPSQPGLAEAGLEQAGGPMRELRRGPAAIRSRSSPGGDPRVRLDPCYTCLPWAWPDRDMGDLWSGTTPCSDGHGALKPAAHALFKKLKDEELELLVQAVESRGAGQSGCVWVARAEQRGTKQALPPQLLLCRLYRWPDLRDPHELKRLSCCQSFGGWRGCGEGATLCCNPHHLSRLAMPETPPPPYSKISPFSCPWAEVSERPNSSHLESDPSLAWSTTRDGCWCKLAYWEHRTRVGRLYAVHETSVNIFCELPQGSGFSLGQLQAERRSAAVRRARSKIGRGLLLSQERDGVWAYNRSEHPIFASSPTLGPPGARGLPVRKVLPGYSLQVFDYERAGGQASWRRPGDGPCDPNSIRISFAKGWGPCYSRQFITACPCWLEILLTKPR</sequence>
<feature type="domain" description="MH2" evidence="10">
    <location>
        <begin position="338"/>
        <end position="502"/>
    </location>
</feature>
<reference evidence="11" key="1">
    <citation type="submission" date="2019-06" db="EMBL/GenBank/DDBJ databases">
        <title>G10K-VGP Goodes thornscrub tortoise genome, primary haplotype.</title>
        <authorList>
            <person name="Murphy B."/>
            <person name="Edwards T."/>
            <person name="Rhie A."/>
            <person name="Koren S."/>
            <person name="Phillippy A."/>
            <person name="Fedrigo O."/>
            <person name="Haase B."/>
            <person name="Mountcastle J."/>
            <person name="Lewin H."/>
            <person name="Damas J."/>
            <person name="Howe K."/>
            <person name="Formenti G."/>
            <person name="Myers G."/>
            <person name="Durbin R."/>
            <person name="Jarvis E.D."/>
        </authorList>
    </citation>
    <scope>NUCLEOTIDE SEQUENCE [LARGE SCALE GENOMIC DNA]</scope>
</reference>
<keyword evidence="12" id="KW-1185">Reference proteome</keyword>
<dbReference type="SUPFAM" id="SSF49879">
    <property type="entry name" value="SMAD/FHA domain"/>
    <property type="match status" value="1"/>
</dbReference>
<evidence type="ECO:0000256" key="3">
    <source>
        <dbReference type="ARBA" id="ARBA00022833"/>
    </source>
</evidence>
<feature type="domain" description="MH1" evidence="9">
    <location>
        <begin position="171"/>
        <end position="296"/>
    </location>
</feature>
<keyword evidence="5 7" id="KW-0804">Transcription</keyword>
<dbReference type="InterPro" id="IPR013790">
    <property type="entry name" value="Dwarfin"/>
</dbReference>
<dbReference type="FunFam" id="2.60.200.10:FF:000004">
    <property type="entry name" value="Mothers against decapentaplegic homolog"/>
    <property type="match status" value="1"/>
</dbReference>
<dbReference type="InterPro" id="IPR001132">
    <property type="entry name" value="SMAD_dom_Dwarfin-type"/>
</dbReference>
<evidence type="ECO:0000256" key="1">
    <source>
        <dbReference type="ARBA" id="ARBA00005545"/>
    </source>
</evidence>
<dbReference type="SUPFAM" id="SSF56366">
    <property type="entry name" value="SMAD MH1 domain"/>
    <property type="match status" value="1"/>
</dbReference>
<reference evidence="11" key="2">
    <citation type="submission" date="2025-08" db="UniProtKB">
        <authorList>
            <consortium name="Ensembl"/>
        </authorList>
    </citation>
    <scope>IDENTIFICATION</scope>
</reference>
<dbReference type="SMART" id="SM00524">
    <property type="entry name" value="DWB"/>
    <property type="match status" value="1"/>
</dbReference>
<evidence type="ECO:0000313" key="11">
    <source>
        <dbReference type="Ensembl" id="ENSGEVP00005016412.1"/>
    </source>
</evidence>
<dbReference type="Ensembl" id="ENSGEVT00005017239.1">
    <property type="protein sequence ID" value="ENSGEVP00005016412.1"/>
    <property type="gene ID" value="ENSGEVG00005011612.1"/>
</dbReference>
<evidence type="ECO:0000256" key="6">
    <source>
        <dbReference type="ARBA" id="ARBA00023242"/>
    </source>
</evidence>
<name>A0A8C4WII6_9SAUR</name>
<dbReference type="GO" id="GO:0046872">
    <property type="term" value="F:metal ion binding"/>
    <property type="evidence" value="ECO:0007669"/>
    <property type="project" value="UniProtKB-KW"/>
</dbReference>
<feature type="region of interest" description="Disordered" evidence="8">
    <location>
        <begin position="114"/>
        <end position="134"/>
    </location>
</feature>
<evidence type="ECO:0000256" key="7">
    <source>
        <dbReference type="RuleBase" id="RU361195"/>
    </source>
</evidence>
<dbReference type="PANTHER" id="PTHR13703">
    <property type="entry name" value="SMAD"/>
    <property type="match status" value="1"/>
</dbReference>
<dbReference type="GO" id="GO:0009653">
    <property type="term" value="P:anatomical structure morphogenesis"/>
    <property type="evidence" value="ECO:0007669"/>
    <property type="project" value="TreeGrafter"/>
</dbReference>
<protein>
    <recommendedName>
        <fullName evidence="7">Mothers against decapentaplegic homolog</fullName>
        <shortName evidence="7">MAD homolog</shortName>
        <shortName evidence="7">Mothers against DPP homolog</shortName>
    </recommendedName>
    <alternativeName>
        <fullName evidence="7">SMAD family member</fullName>
    </alternativeName>
</protein>
<dbReference type="PROSITE" id="PS51075">
    <property type="entry name" value="MH1"/>
    <property type="match status" value="1"/>
</dbReference>
<dbReference type="GO" id="GO:0070411">
    <property type="term" value="F:I-SMAD binding"/>
    <property type="evidence" value="ECO:0007669"/>
    <property type="project" value="TreeGrafter"/>
</dbReference>
<reference evidence="11" key="3">
    <citation type="submission" date="2025-09" db="UniProtKB">
        <authorList>
            <consortium name="Ensembl"/>
        </authorList>
    </citation>
    <scope>IDENTIFICATION</scope>
</reference>
<dbReference type="Gene3D" id="3.90.520.10">
    <property type="entry name" value="SMAD MH1 domain"/>
    <property type="match status" value="1"/>
</dbReference>
<evidence type="ECO:0000259" key="10">
    <source>
        <dbReference type="PROSITE" id="PS51076"/>
    </source>
</evidence>
<keyword evidence="4 7" id="KW-0805">Transcription regulation</keyword>
<dbReference type="Proteomes" id="UP000694390">
    <property type="component" value="Chromosome 24"/>
</dbReference>
<dbReference type="GO" id="GO:0030154">
    <property type="term" value="P:cell differentiation"/>
    <property type="evidence" value="ECO:0007669"/>
    <property type="project" value="TreeGrafter"/>
</dbReference>
<dbReference type="GO" id="GO:0071144">
    <property type="term" value="C:heteromeric SMAD protein complex"/>
    <property type="evidence" value="ECO:0007669"/>
    <property type="project" value="TreeGrafter"/>
</dbReference>
<dbReference type="InterPro" id="IPR036578">
    <property type="entry name" value="SMAD_MH1_sf"/>
</dbReference>
<keyword evidence="7" id="KW-0963">Cytoplasm</keyword>
<organism evidence="11 12">
    <name type="scientific">Gopherus evgoodei</name>
    <name type="common">Goodes thornscrub tortoise</name>
    <dbReference type="NCBI Taxonomy" id="1825980"/>
    <lineage>
        <taxon>Eukaryota</taxon>
        <taxon>Metazoa</taxon>
        <taxon>Chordata</taxon>
        <taxon>Craniata</taxon>
        <taxon>Vertebrata</taxon>
        <taxon>Euteleostomi</taxon>
        <taxon>Archelosauria</taxon>
        <taxon>Testudinata</taxon>
        <taxon>Testudines</taxon>
        <taxon>Cryptodira</taxon>
        <taxon>Durocryptodira</taxon>
        <taxon>Testudinoidea</taxon>
        <taxon>Testudinidae</taxon>
        <taxon>Gopherus</taxon>
    </lineage>
</organism>
<dbReference type="GO" id="GO:0140416">
    <property type="term" value="F:transcription regulator inhibitor activity"/>
    <property type="evidence" value="ECO:0007669"/>
    <property type="project" value="TreeGrafter"/>
</dbReference>
<dbReference type="Pfam" id="PF03165">
    <property type="entry name" value="MH1"/>
    <property type="match status" value="1"/>
</dbReference>
<evidence type="ECO:0000256" key="4">
    <source>
        <dbReference type="ARBA" id="ARBA00023015"/>
    </source>
</evidence>
<evidence type="ECO:0000256" key="2">
    <source>
        <dbReference type="ARBA" id="ARBA00022723"/>
    </source>
</evidence>
<comment type="subcellular location">
    <subcellularLocation>
        <location evidence="7">Cytoplasm</location>
    </subcellularLocation>
    <subcellularLocation>
        <location evidence="7">Nucleus</location>
    </subcellularLocation>
</comment>
<dbReference type="GeneTree" id="ENSGT00940000158146"/>
<dbReference type="PANTHER" id="PTHR13703:SF67">
    <property type="entry name" value="MOTHERS AGAINST DECAPENTAPLEGIC HOMOLOG"/>
    <property type="match status" value="1"/>
</dbReference>
<dbReference type="AlphaFoldDB" id="A0A8C4WII6"/>
<dbReference type="SMART" id="SM00523">
    <property type="entry name" value="DWA"/>
    <property type="match status" value="1"/>
</dbReference>
<dbReference type="Pfam" id="PF03166">
    <property type="entry name" value="MH2"/>
    <property type="match status" value="1"/>
</dbReference>
<gene>
    <name evidence="11" type="primary">LOC115639398</name>
</gene>
<evidence type="ECO:0000256" key="8">
    <source>
        <dbReference type="SAM" id="MobiDB-lite"/>
    </source>
</evidence>
<dbReference type="Gene3D" id="2.60.200.10">
    <property type="match status" value="1"/>
</dbReference>
<dbReference type="InterPro" id="IPR017855">
    <property type="entry name" value="SMAD-like_dom_sf"/>
</dbReference>
<proteinExistence type="inferred from homology"/>
<dbReference type="OrthoDB" id="5946219at2759"/>
<dbReference type="PROSITE" id="PS51076">
    <property type="entry name" value="MH2"/>
    <property type="match status" value="1"/>
</dbReference>
<keyword evidence="3" id="KW-0862">Zinc</keyword>
<keyword evidence="2" id="KW-0479">Metal-binding</keyword>
<keyword evidence="6 7" id="KW-0539">Nucleus</keyword>
<evidence type="ECO:0000259" key="9">
    <source>
        <dbReference type="PROSITE" id="PS51075"/>
    </source>
</evidence>
<evidence type="ECO:0000313" key="12">
    <source>
        <dbReference type="Proteomes" id="UP000694390"/>
    </source>
</evidence>
<dbReference type="GO" id="GO:0006357">
    <property type="term" value="P:regulation of transcription by RNA polymerase II"/>
    <property type="evidence" value="ECO:0007669"/>
    <property type="project" value="TreeGrafter"/>
</dbReference>
<accession>A0A8C4WII6</accession>
<dbReference type="InterPro" id="IPR013019">
    <property type="entry name" value="MAD_homology_MH1"/>
</dbReference>
<dbReference type="GO" id="GO:0060395">
    <property type="term" value="P:SMAD protein signal transduction"/>
    <property type="evidence" value="ECO:0007669"/>
    <property type="project" value="TreeGrafter"/>
</dbReference>
<dbReference type="InterPro" id="IPR008984">
    <property type="entry name" value="SMAD_FHA_dom_sf"/>
</dbReference>